<proteinExistence type="predicted"/>
<comment type="caution">
    <text evidence="2">The sequence shown here is derived from an EMBL/GenBank/DDBJ whole genome shotgun (WGS) entry which is preliminary data.</text>
</comment>
<feature type="domain" description="NAD-dependent epimerase/dehydratase" evidence="1">
    <location>
        <begin position="3"/>
        <end position="122"/>
    </location>
</feature>
<dbReference type="AlphaFoldDB" id="A0AA35W6N1"/>
<dbReference type="Proteomes" id="UP001174909">
    <property type="component" value="Unassembled WGS sequence"/>
</dbReference>
<dbReference type="PANTHER" id="PTHR11092:SF0">
    <property type="entry name" value="EPIMERASE FAMILY PROTEIN SDR39U1"/>
    <property type="match status" value="1"/>
</dbReference>
<dbReference type="Pfam" id="PF01370">
    <property type="entry name" value="Epimerase"/>
    <property type="match status" value="1"/>
</dbReference>
<reference evidence="2" key="1">
    <citation type="submission" date="2023-03" db="EMBL/GenBank/DDBJ databases">
        <authorList>
            <person name="Steffen K."/>
            <person name="Cardenas P."/>
        </authorList>
    </citation>
    <scope>NUCLEOTIDE SEQUENCE</scope>
</reference>
<name>A0AA35W6N1_GEOBA</name>
<accession>A0AA35W6N1</accession>
<dbReference type="Gene3D" id="3.40.50.720">
    <property type="entry name" value="NAD(P)-binding Rossmann-like Domain"/>
    <property type="match status" value="1"/>
</dbReference>
<evidence type="ECO:0000313" key="3">
    <source>
        <dbReference type="Proteomes" id="UP001174909"/>
    </source>
</evidence>
<dbReference type="InterPro" id="IPR036291">
    <property type="entry name" value="NAD(P)-bd_dom_sf"/>
</dbReference>
<dbReference type="SUPFAM" id="SSF51735">
    <property type="entry name" value="NAD(P)-binding Rossmann-fold domains"/>
    <property type="match status" value="1"/>
</dbReference>
<dbReference type="PANTHER" id="PTHR11092">
    <property type="entry name" value="SUGAR NUCLEOTIDE EPIMERASE RELATED"/>
    <property type="match status" value="1"/>
</dbReference>
<dbReference type="InterPro" id="IPR001509">
    <property type="entry name" value="Epimerase_deHydtase"/>
</dbReference>
<evidence type="ECO:0000313" key="2">
    <source>
        <dbReference type="EMBL" id="CAI7997988.1"/>
    </source>
</evidence>
<dbReference type="EMBL" id="CASHTH010000339">
    <property type="protein sequence ID" value="CAI7997988.1"/>
    <property type="molecule type" value="Genomic_DNA"/>
</dbReference>
<organism evidence="2 3">
    <name type="scientific">Geodia barretti</name>
    <name type="common">Barrett's horny sponge</name>
    <dbReference type="NCBI Taxonomy" id="519541"/>
    <lineage>
        <taxon>Eukaryota</taxon>
        <taxon>Metazoa</taxon>
        <taxon>Porifera</taxon>
        <taxon>Demospongiae</taxon>
        <taxon>Heteroscleromorpha</taxon>
        <taxon>Tetractinellida</taxon>
        <taxon>Astrophorina</taxon>
        <taxon>Geodiidae</taxon>
        <taxon>Geodia</taxon>
    </lineage>
</organism>
<gene>
    <name evidence="2" type="ORF">GBAR_LOCUS2302</name>
</gene>
<keyword evidence="3" id="KW-1185">Reference proteome</keyword>
<evidence type="ECO:0000259" key="1">
    <source>
        <dbReference type="Pfam" id="PF01370"/>
    </source>
</evidence>
<protein>
    <submittedName>
        <fullName evidence="2">Epimerase family protein Mb2239</fullName>
    </submittedName>
</protein>
<sequence length="193" mass="20356">MHVLMTGSSGLVGSALTAFLEGSGQTVRRLRRAPSDAADSTSWNPSDGTFAPGAFDGIDAVVHLAGESIASGRWSAARKRRIRDSRVTGTQRLCEALLRLDEPPAVFVSASAIGFYGDRGAARLDESSAPGTGFLPHVCREWEAAAAPLRERGLRVVHLRIGIVLDESGGALKQMLRRSGSASAVSWGRAIST</sequence>